<dbReference type="PANTHER" id="PTHR47551">
    <property type="entry name" value="TUBULIN--TYROSINE LIGASE PBY1-RELATED"/>
    <property type="match status" value="1"/>
</dbReference>
<dbReference type="NCBIfam" id="TIGR00087">
    <property type="entry name" value="surE"/>
    <property type="match status" value="1"/>
</dbReference>
<dbReference type="GeneID" id="96008229"/>
<accession>A0AB34KM02</accession>
<sequence length="314" mass="33724">MHILVTNDDGPPSAQASPYILPFVKALEKSGHTVSVIIPNTQRSWIGKAHIVGQDVQATPYHPPASNPESHVDGFSAPDEGRAPWILVNSTPASCSQIGLGHFFKDRGEVDLVVSGPNYGRNTGALFALSSGTLGAALEAAQLGRRAVALSFAFFDRSNVPEMVAEACAQSVRVVEWLAAKAAWGHSRLYSVNVPVKKGVLQNKVRWTKMLQNTWGEGCCFQELPKGAVDDAATEEARLRRQESGGGEEEGGVIGGKDGQRHFKWAPQFGDVMNNARRAGPGWDGWTVMEGETSVTALVANYVHADVPEGELKL</sequence>
<dbReference type="PANTHER" id="PTHR47551:SF1">
    <property type="entry name" value="TUBULIN--TYROSINE LIGASE PBY1-RELATED"/>
    <property type="match status" value="1"/>
</dbReference>
<proteinExistence type="predicted"/>
<organism evidence="3 4">
    <name type="scientific">Cladosporium halotolerans</name>
    <dbReference type="NCBI Taxonomy" id="1052096"/>
    <lineage>
        <taxon>Eukaryota</taxon>
        <taxon>Fungi</taxon>
        <taxon>Dikarya</taxon>
        <taxon>Ascomycota</taxon>
        <taxon>Pezizomycotina</taxon>
        <taxon>Dothideomycetes</taxon>
        <taxon>Dothideomycetidae</taxon>
        <taxon>Cladosporiales</taxon>
        <taxon>Cladosporiaceae</taxon>
        <taxon>Cladosporium</taxon>
    </lineage>
</organism>
<evidence type="ECO:0000259" key="2">
    <source>
        <dbReference type="Pfam" id="PF01975"/>
    </source>
</evidence>
<dbReference type="EMBL" id="JAAQHG020000027">
    <property type="protein sequence ID" value="KAL1584350.1"/>
    <property type="molecule type" value="Genomic_DNA"/>
</dbReference>
<name>A0AB34KM02_9PEZI</name>
<dbReference type="AlphaFoldDB" id="A0AB34KM02"/>
<dbReference type="Gene3D" id="3.40.1210.10">
    <property type="entry name" value="Survival protein SurE-like phosphatase/nucleotidase"/>
    <property type="match status" value="1"/>
</dbReference>
<dbReference type="RefSeq" id="XP_069227456.1">
    <property type="nucleotide sequence ID" value="XM_069375391.1"/>
</dbReference>
<dbReference type="Pfam" id="PF01975">
    <property type="entry name" value="SurE"/>
    <property type="match status" value="1"/>
</dbReference>
<dbReference type="Proteomes" id="UP000803884">
    <property type="component" value="Unassembled WGS sequence"/>
</dbReference>
<protein>
    <recommendedName>
        <fullName evidence="2">Survival protein SurE-like phosphatase/nucleotidase domain-containing protein</fullName>
    </recommendedName>
</protein>
<dbReference type="SUPFAM" id="SSF64167">
    <property type="entry name" value="SurE-like"/>
    <property type="match status" value="1"/>
</dbReference>
<dbReference type="InterPro" id="IPR002828">
    <property type="entry name" value="SurE-like_Pase/nucleotidase"/>
</dbReference>
<evidence type="ECO:0000313" key="3">
    <source>
        <dbReference type="EMBL" id="KAL1584350.1"/>
    </source>
</evidence>
<evidence type="ECO:0000256" key="1">
    <source>
        <dbReference type="SAM" id="MobiDB-lite"/>
    </source>
</evidence>
<dbReference type="InterPro" id="IPR036523">
    <property type="entry name" value="SurE-like_sf"/>
</dbReference>
<feature type="domain" description="Survival protein SurE-like phosphatase/nucleotidase" evidence="2">
    <location>
        <begin position="3"/>
        <end position="216"/>
    </location>
</feature>
<comment type="caution">
    <text evidence="3">The sequence shown here is derived from an EMBL/GenBank/DDBJ whole genome shotgun (WGS) entry which is preliminary data.</text>
</comment>
<gene>
    <name evidence="3" type="ORF">WHR41_06786</name>
</gene>
<keyword evidence="4" id="KW-1185">Reference proteome</keyword>
<evidence type="ECO:0000313" key="4">
    <source>
        <dbReference type="Proteomes" id="UP000803884"/>
    </source>
</evidence>
<dbReference type="GO" id="GO:0016787">
    <property type="term" value="F:hydrolase activity"/>
    <property type="evidence" value="ECO:0007669"/>
    <property type="project" value="InterPro"/>
</dbReference>
<dbReference type="InterPro" id="IPR027746">
    <property type="entry name" value="TTL"/>
</dbReference>
<feature type="region of interest" description="Disordered" evidence="1">
    <location>
        <begin position="239"/>
        <end position="259"/>
    </location>
</feature>
<dbReference type="GO" id="GO:0000932">
    <property type="term" value="C:P-body"/>
    <property type="evidence" value="ECO:0007669"/>
    <property type="project" value="TreeGrafter"/>
</dbReference>
<reference evidence="3 4" key="1">
    <citation type="journal article" date="2020" name="Microbiol. Resour. Announc.">
        <title>Draft Genome Sequence of a Cladosporium Species Isolated from the Mesophotic Ascidian Didemnum maculosum.</title>
        <authorList>
            <person name="Gioti A."/>
            <person name="Siaperas R."/>
            <person name="Nikolaivits E."/>
            <person name="Le Goff G."/>
            <person name="Ouazzani J."/>
            <person name="Kotoulas G."/>
            <person name="Topakas E."/>
        </authorList>
    </citation>
    <scope>NUCLEOTIDE SEQUENCE [LARGE SCALE GENOMIC DNA]</scope>
    <source>
        <strain evidence="3 4">TM138-S3</strain>
    </source>
</reference>